<comment type="caution">
    <text evidence="1">The sequence shown here is derived from an EMBL/GenBank/DDBJ whole genome shotgun (WGS) entry which is preliminary data.</text>
</comment>
<dbReference type="Gene3D" id="2.30.110.10">
    <property type="entry name" value="Electron Transport, Fmn-binding Protein, Chain A"/>
    <property type="match status" value="1"/>
</dbReference>
<keyword evidence="2" id="KW-1185">Reference proteome</keyword>
<name>A0A7X2T2X6_9FIRM</name>
<proteinExistence type="predicted"/>
<reference evidence="1 2" key="1">
    <citation type="submission" date="2019-08" db="EMBL/GenBank/DDBJ databases">
        <title>In-depth cultivation of the pig gut microbiome towards novel bacterial diversity and tailored functional studies.</title>
        <authorList>
            <person name="Wylensek D."/>
            <person name="Hitch T.C.A."/>
            <person name="Clavel T."/>
        </authorList>
    </citation>
    <scope>NUCLEOTIDE SEQUENCE [LARGE SCALE GENOMIC DNA]</scope>
    <source>
        <strain evidence="1 2">LKV-178-WT-2G</strain>
    </source>
</reference>
<dbReference type="InterPro" id="IPR012349">
    <property type="entry name" value="Split_barrel_FMN-bd"/>
</dbReference>
<dbReference type="Proteomes" id="UP000470082">
    <property type="component" value="Unassembled WGS sequence"/>
</dbReference>
<dbReference type="SUPFAM" id="SSF50475">
    <property type="entry name" value="FMN-binding split barrel"/>
    <property type="match status" value="1"/>
</dbReference>
<dbReference type="EMBL" id="VUMM01000002">
    <property type="protein sequence ID" value="MSS00842.1"/>
    <property type="molecule type" value="Genomic_DNA"/>
</dbReference>
<evidence type="ECO:0000313" key="1">
    <source>
        <dbReference type="EMBL" id="MSS00842.1"/>
    </source>
</evidence>
<dbReference type="InterPro" id="IPR052174">
    <property type="entry name" value="Flavoredoxin"/>
</dbReference>
<sequence length="167" mass="19675">MMFKPIDYHTLNFDPFHKIGKDWLLISARKDGITNTMTASWGALGHLWNKDIAIVFIRPQRYTREFVDASDSFTLSFFDGYHKELSYLGTKSGKDENKIENVHFHLTDIDGQPAFEEAKEVWILKKLYVSKFEKDSFIFPDIYEKNYPNDDLHYIYIGEITGVYRNE</sequence>
<evidence type="ECO:0000313" key="2">
    <source>
        <dbReference type="Proteomes" id="UP000470082"/>
    </source>
</evidence>
<dbReference type="RefSeq" id="WP_407717617.1">
    <property type="nucleotide sequence ID" value="NZ_JAXEST010000016.1"/>
</dbReference>
<organism evidence="1 2">
    <name type="scientific">Floccifex porci</name>
    <dbReference type="NCBI Taxonomy" id="2606629"/>
    <lineage>
        <taxon>Bacteria</taxon>
        <taxon>Bacillati</taxon>
        <taxon>Bacillota</taxon>
        <taxon>Erysipelotrichia</taxon>
        <taxon>Erysipelotrichales</taxon>
        <taxon>Erysipelotrichaceae</taxon>
        <taxon>Floccifex</taxon>
    </lineage>
</organism>
<accession>A0A7X2T2X6</accession>
<dbReference type="AlphaFoldDB" id="A0A7X2T2X6"/>
<protein>
    <submittedName>
        <fullName evidence="1">Flavin reductase family protein</fullName>
    </submittedName>
</protein>
<dbReference type="PANTHER" id="PTHR43567">
    <property type="entry name" value="FLAVOREDOXIN-RELATED-RELATED"/>
    <property type="match status" value="1"/>
</dbReference>
<gene>
    <name evidence="1" type="ORF">FYJ50_01685</name>
</gene>
<dbReference type="PANTHER" id="PTHR43567:SF5">
    <property type="entry name" value="HYPOTHETICAL CYTOSOLIC PROTEIN"/>
    <property type="match status" value="1"/>
</dbReference>